<evidence type="ECO:0000259" key="6">
    <source>
        <dbReference type="Pfam" id="PF00413"/>
    </source>
</evidence>
<feature type="domain" description="Peptidase M10 metallopeptidase" evidence="6">
    <location>
        <begin position="135"/>
        <end position="271"/>
    </location>
</feature>
<proteinExistence type="predicted"/>
<evidence type="ECO:0000313" key="7">
    <source>
        <dbReference type="EMBL" id="KRM14730.1"/>
    </source>
</evidence>
<name>A0A0R1WA13_9LACO</name>
<dbReference type="CDD" id="cd04268">
    <property type="entry name" value="ZnMc_MMP_like"/>
    <property type="match status" value="1"/>
</dbReference>
<dbReference type="InterPro" id="IPR001818">
    <property type="entry name" value="Pept_M10_metallopeptidase"/>
</dbReference>
<dbReference type="EMBL" id="AZGE01000022">
    <property type="protein sequence ID" value="KRM14730.1"/>
    <property type="molecule type" value="Genomic_DNA"/>
</dbReference>
<feature type="transmembrane region" description="Helical" evidence="5">
    <location>
        <begin position="12"/>
        <end position="32"/>
    </location>
</feature>
<sequence length="274" mass="30281">MIELRRSGLALSWLLFKWWHGLSFLLLNENIIRKERVTWKGMMAIIKSLIVNATLLLILTISMPAQAADQPTVGSVPEFNVGASSATDQSGIADSPQAARAAKHQLYLPDKTPVPLEGYRWPTTHLKIYLATRDRALATAFCDAVKAWNKTGVIHLTWTRHRDQADIIVESGDLSNGQPSPTVGYVTTQLGSTRSEYNPDTHALIQARSTLDEPHLEYTSRVFRGEVAQHELGHALGLAHAPQGSHSVMIPNNVRTGITKADRQTIRMLYGSSN</sequence>
<dbReference type="PATRIC" id="fig|1423779.3.peg.981"/>
<dbReference type="GO" id="GO:0008270">
    <property type="term" value="F:zinc ion binding"/>
    <property type="evidence" value="ECO:0007669"/>
    <property type="project" value="InterPro"/>
</dbReference>
<dbReference type="AlphaFoldDB" id="A0A0R1WA13"/>
<protein>
    <submittedName>
        <fullName evidence="7">Matrixin</fullName>
    </submittedName>
</protein>
<organism evidence="7 8">
    <name type="scientific">Limosilactobacillus oris DSM 4864</name>
    <dbReference type="NCBI Taxonomy" id="1423779"/>
    <lineage>
        <taxon>Bacteria</taxon>
        <taxon>Bacillati</taxon>
        <taxon>Bacillota</taxon>
        <taxon>Bacilli</taxon>
        <taxon>Lactobacillales</taxon>
        <taxon>Lactobacillaceae</taxon>
        <taxon>Limosilactobacillus</taxon>
    </lineage>
</organism>
<keyword evidence="4" id="KW-0862">Zinc</keyword>
<dbReference type="Pfam" id="PF00413">
    <property type="entry name" value="Peptidase_M10"/>
    <property type="match status" value="1"/>
</dbReference>
<keyword evidence="5" id="KW-0812">Transmembrane</keyword>
<dbReference type="InterPro" id="IPR024079">
    <property type="entry name" value="MetalloPept_cat_dom_sf"/>
</dbReference>
<evidence type="ECO:0000256" key="3">
    <source>
        <dbReference type="ARBA" id="ARBA00022801"/>
    </source>
</evidence>
<dbReference type="RefSeq" id="WP_235804889.1">
    <property type="nucleotide sequence ID" value="NZ_AZGE01000022.1"/>
</dbReference>
<keyword evidence="3" id="KW-0378">Hydrolase</keyword>
<keyword evidence="1" id="KW-0645">Protease</keyword>
<dbReference type="SUPFAM" id="SSF55486">
    <property type="entry name" value="Metalloproteases ('zincins'), catalytic domain"/>
    <property type="match status" value="1"/>
</dbReference>
<reference evidence="7 8" key="1">
    <citation type="journal article" date="2015" name="Genome Announc.">
        <title>Expanding the biotechnology potential of lactobacilli through comparative genomics of 213 strains and associated genera.</title>
        <authorList>
            <person name="Sun Z."/>
            <person name="Harris H.M."/>
            <person name="McCann A."/>
            <person name="Guo C."/>
            <person name="Argimon S."/>
            <person name="Zhang W."/>
            <person name="Yang X."/>
            <person name="Jeffery I.B."/>
            <person name="Cooney J.C."/>
            <person name="Kagawa T.F."/>
            <person name="Liu W."/>
            <person name="Song Y."/>
            <person name="Salvetti E."/>
            <person name="Wrobel A."/>
            <person name="Rasinkangas P."/>
            <person name="Parkhill J."/>
            <person name="Rea M.C."/>
            <person name="O'Sullivan O."/>
            <person name="Ritari J."/>
            <person name="Douillard F.P."/>
            <person name="Paul Ross R."/>
            <person name="Yang R."/>
            <person name="Briner A.E."/>
            <person name="Felis G.E."/>
            <person name="de Vos W.M."/>
            <person name="Barrangou R."/>
            <person name="Klaenhammer T.R."/>
            <person name="Caufield P.W."/>
            <person name="Cui Y."/>
            <person name="Zhang H."/>
            <person name="O'Toole P.W."/>
        </authorList>
    </citation>
    <scope>NUCLEOTIDE SEQUENCE [LARGE SCALE GENOMIC DNA]</scope>
    <source>
        <strain evidence="7 8">DSM 4864</strain>
    </source>
</reference>
<gene>
    <name evidence="7" type="ORF">FC49_GL000960</name>
</gene>
<dbReference type="GO" id="GO:0031012">
    <property type="term" value="C:extracellular matrix"/>
    <property type="evidence" value="ECO:0007669"/>
    <property type="project" value="InterPro"/>
</dbReference>
<dbReference type="Gene3D" id="3.40.390.10">
    <property type="entry name" value="Collagenase (Catalytic Domain)"/>
    <property type="match status" value="1"/>
</dbReference>
<dbReference type="Proteomes" id="UP000050973">
    <property type="component" value="Unassembled WGS sequence"/>
</dbReference>
<accession>A0A0R1WA13</accession>
<evidence type="ECO:0000313" key="8">
    <source>
        <dbReference type="Proteomes" id="UP000050973"/>
    </source>
</evidence>
<evidence type="ECO:0000256" key="5">
    <source>
        <dbReference type="SAM" id="Phobius"/>
    </source>
</evidence>
<keyword evidence="2" id="KW-0479">Metal-binding</keyword>
<dbReference type="GO" id="GO:0006508">
    <property type="term" value="P:proteolysis"/>
    <property type="evidence" value="ECO:0007669"/>
    <property type="project" value="UniProtKB-KW"/>
</dbReference>
<comment type="caution">
    <text evidence="7">The sequence shown here is derived from an EMBL/GenBank/DDBJ whole genome shotgun (WGS) entry which is preliminary data.</text>
</comment>
<keyword evidence="5" id="KW-0472">Membrane</keyword>
<feature type="transmembrane region" description="Helical" evidence="5">
    <location>
        <begin position="44"/>
        <end position="63"/>
    </location>
</feature>
<evidence type="ECO:0000256" key="2">
    <source>
        <dbReference type="ARBA" id="ARBA00022723"/>
    </source>
</evidence>
<evidence type="ECO:0000256" key="4">
    <source>
        <dbReference type="ARBA" id="ARBA00022833"/>
    </source>
</evidence>
<evidence type="ECO:0000256" key="1">
    <source>
        <dbReference type="ARBA" id="ARBA00022670"/>
    </source>
</evidence>
<keyword evidence="5" id="KW-1133">Transmembrane helix</keyword>
<dbReference type="GO" id="GO:0004222">
    <property type="term" value="F:metalloendopeptidase activity"/>
    <property type="evidence" value="ECO:0007669"/>
    <property type="project" value="InterPro"/>
</dbReference>